<proteinExistence type="evidence at transcript level"/>
<evidence type="ECO:0000256" key="1">
    <source>
        <dbReference type="SAM" id="MobiDB-lite"/>
    </source>
</evidence>
<sequence>MARQQFSNLCEPNLIFPLKNGLQLFITKDLLLICWILKILQLDVGPDFLDGVGSRHLRSAEEVSELGRHRNHLLYAGVGGPRRGRLFHGGFCSGSAGRNGFLLGRTLRRRGHERSPGDRSENPSRCHDRSLKPSFVF</sequence>
<dbReference type="EMBL" id="BT096430">
    <property type="protein sequence ID" value="ACU20642.1"/>
    <property type="molecule type" value="mRNA"/>
</dbReference>
<feature type="region of interest" description="Disordered" evidence="1">
    <location>
        <begin position="110"/>
        <end position="137"/>
    </location>
</feature>
<organism evidence="2">
    <name type="scientific">Glycine max</name>
    <name type="common">Soybean</name>
    <name type="synonym">Glycine hispida</name>
    <dbReference type="NCBI Taxonomy" id="3847"/>
    <lineage>
        <taxon>Eukaryota</taxon>
        <taxon>Viridiplantae</taxon>
        <taxon>Streptophyta</taxon>
        <taxon>Embryophyta</taxon>
        <taxon>Tracheophyta</taxon>
        <taxon>Spermatophyta</taxon>
        <taxon>Magnoliopsida</taxon>
        <taxon>eudicotyledons</taxon>
        <taxon>Gunneridae</taxon>
        <taxon>Pentapetalae</taxon>
        <taxon>rosids</taxon>
        <taxon>fabids</taxon>
        <taxon>Fabales</taxon>
        <taxon>Fabaceae</taxon>
        <taxon>Papilionoideae</taxon>
        <taxon>50 kb inversion clade</taxon>
        <taxon>NPAAA clade</taxon>
        <taxon>indigoferoid/millettioid clade</taxon>
        <taxon>Phaseoleae</taxon>
        <taxon>Glycine</taxon>
        <taxon>Glycine subgen. Soja</taxon>
    </lineage>
</organism>
<accession>C6TFP0</accession>
<name>C6TFP0_SOYBN</name>
<feature type="compositionally biased region" description="Basic and acidic residues" evidence="1">
    <location>
        <begin position="113"/>
        <end position="131"/>
    </location>
</feature>
<reference evidence="2" key="1">
    <citation type="submission" date="2009-08" db="EMBL/GenBank/DDBJ databases">
        <authorList>
            <person name="Cheung F."/>
            <person name="Xiao Y."/>
            <person name="Chan A."/>
            <person name="Moskal W."/>
            <person name="Town C.D."/>
        </authorList>
    </citation>
    <scope>NUCLEOTIDE SEQUENCE</scope>
</reference>
<dbReference type="AlphaFoldDB" id="C6TFP0"/>
<protein>
    <submittedName>
        <fullName evidence="2">Uncharacterized protein</fullName>
    </submittedName>
</protein>
<evidence type="ECO:0000313" key="2">
    <source>
        <dbReference type="EMBL" id="ACU20642.1"/>
    </source>
</evidence>